<dbReference type="InterPro" id="IPR011992">
    <property type="entry name" value="EF-hand-dom_pair"/>
</dbReference>
<dbReference type="PROSITE" id="PS50222">
    <property type="entry name" value="EF_HAND_2"/>
    <property type="match status" value="1"/>
</dbReference>
<dbReference type="GO" id="GO:0005737">
    <property type="term" value="C:cytoplasm"/>
    <property type="evidence" value="ECO:0007669"/>
    <property type="project" value="TreeGrafter"/>
</dbReference>
<dbReference type="CDD" id="cd00144">
    <property type="entry name" value="MPP_PPP_family"/>
    <property type="match status" value="1"/>
</dbReference>
<dbReference type="PROSITE" id="PS00125">
    <property type="entry name" value="SER_THR_PHOSPHATASE"/>
    <property type="match status" value="1"/>
</dbReference>
<dbReference type="SUPFAM" id="SSF47473">
    <property type="entry name" value="EF-hand"/>
    <property type="match status" value="1"/>
</dbReference>
<dbReference type="Gene3D" id="3.60.21.10">
    <property type="match status" value="1"/>
</dbReference>
<evidence type="ECO:0000256" key="2">
    <source>
        <dbReference type="RuleBase" id="RU004273"/>
    </source>
</evidence>
<dbReference type="AlphaFoldDB" id="A0AAN8XQL6"/>
<sequence length="879" mass="99789">MSSKVKSPVLVFGGNICDNVSVVLYHRREEDNAIKIALLKEDNIFSLPRKELATKESRGEPVASVSSDENAYPEGDAASSLATFWPRDVYYSKAAANLAREVSSMESSETIDPRLIQLTRMYIPSLKRHYHHAVFATCVKSNVMEDMAKKEDMKILTVDEISRMHLHKFERMNIIMLAEYIKLQMGHDSEHVGTMINEYGPNLLWRQVSEEKMSSDDFLLRSPGYCEQDVEILFEEFVRYSYPHSTVKLSNIKSLFTDLGFKNREAHLFRAIDRQRSGELSYKEFILGLAALDPLTSHGNKPAQIRCRYIFRFYNLEADDYMKPSEVKELVKDISLLQSLEVTSEAITAKTKKAYEIFQISDKENLPLNNFLCAVGSLKFRGTSGLLRANTPIIQHFINKLGRSISQRRSASSAFRSPESSEFLHKKLRKSGVHCENNGTNKPENMDVDLPTKSSSSCSPGSIPVSQDSSSYTLAQHTVKVRRSGQVTDIHLLLDMERAGEVCDTGLDVDDAMSVDSTGVPHFRRGSNLIPGNGDYARNRLFDRFQSVEAFNTKSLPNEMITALRFFEHSNSNKPHFDWGEVDMVKLGNYIVNLCSATKELMENEPRLLWISTPCYILGDIHGNFQDLVCFEKALWRVGPHLTPANFLFLGDYVDRGDYGVEVISYLFAQKLQAPQSFFLLRGNHELRDIQQMFTFHKECLKKFGDRLGMVVWNAINDVFDRMPIAAVVDKKIFCIHGGIPKIENDGGLKDLEKIPCPLPNPETESNVAWQMMWNDPVSAEEMKEEVQQELQANHGFAYNEKRQTAYVFNQAAFDSFVKCNGLTHVVRAHEVKQAGFEIQQSGRLMTVFSSSHYCGGSNEAACILVHNYRMRIIRIDTS</sequence>
<protein>
    <recommendedName>
        <fullName evidence="2">Serine/threonine-protein phosphatase</fullName>
        <ecNumber evidence="2">3.1.3.16</ecNumber>
    </recommendedName>
</protein>
<organism evidence="5 6">
    <name type="scientific">Halocaridina rubra</name>
    <name type="common">Hawaiian red shrimp</name>
    <dbReference type="NCBI Taxonomy" id="373956"/>
    <lineage>
        <taxon>Eukaryota</taxon>
        <taxon>Metazoa</taxon>
        <taxon>Ecdysozoa</taxon>
        <taxon>Arthropoda</taxon>
        <taxon>Crustacea</taxon>
        <taxon>Multicrustacea</taxon>
        <taxon>Malacostraca</taxon>
        <taxon>Eumalacostraca</taxon>
        <taxon>Eucarida</taxon>
        <taxon>Decapoda</taxon>
        <taxon>Pleocyemata</taxon>
        <taxon>Caridea</taxon>
        <taxon>Atyoidea</taxon>
        <taxon>Atyidae</taxon>
        <taxon>Halocaridina</taxon>
    </lineage>
</organism>
<reference evidence="5 6" key="1">
    <citation type="submission" date="2023-11" db="EMBL/GenBank/DDBJ databases">
        <title>Halocaridina rubra genome assembly.</title>
        <authorList>
            <person name="Smith C."/>
        </authorList>
    </citation>
    <scope>NUCLEOTIDE SEQUENCE [LARGE SCALE GENOMIC DNA]</scope>
    <source>
        <strain evidence="5">EP-1</strain>
        <tissue evidence="5">Whole</tissue>
    </source>
</reference>
<dbReference type="PANTHER" id="PTHR11668">
    <property type="entry name" value="SERINE/THREONINE PROTEIN PHOSPHATASE"/>
    <property type="match status" value="1"/>
</dbReference>
<dbReference type="Pfam" id="PF00149">
    <property type="entry name" value="Metallophos"/>
    <property type="match status" value="1"/>
</dbReference>
<comment type="similarity">
    <text evidence="1 2">Belongs to the PPP phosphatase family.</text>
</comment>
<evidence type="ECO:0000313" key="5">
    <source>
        <dbReference type="EMBL" id="KAK7083894.1"/>
    </source>
</evidence>
<dbReference type="InterPro" id="IPR002048">
    <property type="entry name" value="EF_hand_dom"/>
</dbReference>
<accession>A0AAN8XQL6</accession>
<dbReference type="InterPro" id="IPR029052">
    <property type="entry name" value="Metallo-depent_PP-like"/>
</dbReference>
<dbReference type="PANTHER" id="PTHR11668:SF496">
    <property type="entry name" value="SERINE_THREONINE-PROTEIN PHOSPHATASE"/>
    <property type="match status" value="1"/>
</dbReference>
<feature type="compositionally biased region" description="Low complexity" evidence="3">
    <location>
        <begin position="451"/>
        <end position="466"/>
    </location>
</feature>
<dbReference type="GO" id="GO:0005509">
    <property type="term" value="F:calcium ion binding"/>
    <property type="evidence" value="ECO:0007669"/>
    <property type="project" value="InterPro"/>
</dbReference>
<dbReference type="SUPFAM" id="SSF56300">
    <property type="entry name" value="Metallo-dependent phosphatases"/>
    <property type="match status" value="1"/>
</dbReference>
<dbReference type="SMART" id="SM00156">
    <property type="entry name" value="PP2Ac"/>
    <property type="match status" value="1"/>
</dbReference>
<dbReference type="InterPro" id="IPR004843">
    <property type="entry name" value="Calcineurin-like_PHP"/>
</dbReference>
<dbReference type="InterPro" id="IPR050341">
    <property type="entry name" value="PP1_catalytic_subunit"/>
</dbReference>
<comment type="caution">
    <text evidence="5">The sequence shown here is derived from an EMBL/GenBank/DDBJ whole genome shotgun (WGS) entry which is preliminary data.</text>
</comment>
<dbReference type="PRINTS" id="PR00114">
    <property type="entry name" value="STPHPHTASE"/>
</dbReference>
<feature type="region of interest" description="Disordered" evidence="3">
    <location>
        <begin position="432"/>
        <end position="469"/>
    </location>
</feature>
<dbReference type="GO" id="GO:0005634">
    <property type="term" value="C:nucleus"/>
    <property type="evidence" value="ECO:0007669"/>
    <property type="project" value="TreeGrafter"/>
</dbReference>
<dbReference type="EMBL" id="JAXCGZ010002440">
    <property type="protein sequence ID" value="KAK7083894.1"/>
    <property type="molecule type" value="Genomic_DNA"/>
</dbReference>
<dbReference type="InterPro" id="IPR006186">
    <property type="entry name" value="Ser/Thr-sp_prot-phosphatase"/>
</dbReference>
<dbReference type="Proteomes" id="UP001381693">
    <property type="component" value="Unassembled WGS sequence"/>
</dbReference>
<dbReference type="EC" id="3.1.3.16" evidence="2"/>
<evidence type="ECO:0000259" key="4">
    <source>
        <dbReference type="PROSITE" id="PS50222"/>
    </source>
</evidence>
<name>A0AAN8XQL6_HALRR</name>
<evidence type="ECO:0000313" key="6">
    <source>
        <dbReference type="Proteomes" id="UP001381693"/>
    </source>
</evidence>
<evidence type="ECO:0000256" key="1">
    <source>
        <dbReference type="ARBA" id="ARBA00008294"/>
    </source>
</evidence>
<gene>
    <name evidence="5" type="ORF">SK128_026880</name>
</gene>
<dbReference type="GO" id="GO:0004722">
    <property type="term" value="F:protein serine/threonine phosphatase activity"/>
    <property type="evidence" value="ECO:0007669"/>
    <property type="project" value="UniProtKB-EC"/>
</dbReference>
<feature type="domain" description="EF-hand" evidence="4">
    <location>
        <begin position="268"/>
        <end position="295"/>
    </location>
</feature>
<dbReference type="Gene3D" id="1.10.238.10">
    <property type="entry name" value="EF-hand"/>
    <property type="match status" value="1"/>
</dbReference>
<comment type="catalytic activity">
    <reaction evidence="2">
        <text>O-phospho-L-threonyl-[protein] + H2O = L-threonyl-[protein] + phosphate</text>
        <dbReference type="Rhea" id="RHEA:47004"/>
        <dbReference type="Rhea" id="RHEA-COMP:11060"/>
        <dbReference type="Rhea" id="RHEA-COMP:11605"/>
        <dbReference type="ChEBI" id="CHEBI:15377"/>
        <dbReference type="ChEBI" id="CHEBI:30013"/>
        <dbReference type="ChEBI" id="CHEBI:43474"/>
        <dbReference type="ChEBI" id="CHEBI:61977"/>
        <dbReference type="EC" id="3.1.3.16"/>
    </reaction>
</comment>
<proteinExistence type="inferred from homology"/>
<keyword evidence="2" id="KW-0378">Hydrolase</keyword>
<keyword evidence="6" id="KW-1185">Reference proteome</keyword>
<evidence type="ECO:0000256" key="3">
    <source>
        <dbReference type="SAM" id="MobiDB-lite"/>
    </source>
</evidence>